<dbReference type="Gene3D" id="1.20.1280.50">
    <property type="match status" value="1"/>
</dbReference>
<feature type="domain" description="F-box" evidence="1">
    <location>
        <begin position="50"/>
        <end position="94"/>
    </location>
</feature>
<dbReference type="Proteomes" id="UP001627154">
    <property type="component" value="Unassembled WGS sequence"/>
</dbReference>
<dbReference type="SMART" id="SM00256">
    <property type="entry name" value="FBOX"/>
    <property type="match status" value="1"/>
</dbReference>
<protein>
    <recommendedName>
        <fullName evidence="1">F-box domain-containing protein</fullName>
    </recommendedName>
</protein>
<keyword evidence="3" id="KW-1185">Reference proteome</keyword>
<evidence type="ECO:0000259" key="1">
    <source>
        <dbReference type="PROSITE" id="PS50181"/>
    </source>
</evidence>
<evidence type="ECO:0000313" key="3">
    <source>
        <dbReference type="Proteomes" id="UP001627154"/>
    </source>
</evidence>
<name>A0ABD2WQA5_9HYME</name>
<dbReference type="CDD" id="cd09917">
    <property type="entry name" value="F-box_SF"/>
    <property type="match status" value="1"/>
</dbReference>
<dbReference type="InterPro" id="IPR001810">
    <property type="entry name" value="F-box_dom"/>
</dbReference>
<sequence>MSLSWGIMRPRDDHCSSSTAENSLVQDIQSLDLSSVKIPRVQQDFHFNYNNSIEILNDDCLLEMMHRLPIQDRMRFLQVSRRWNRLIKESFKRVTPHQVQRFIEDTCHHTNIAVKEIVRIVLLCIKRIRRVVVNVHYGKHRQNSRVLDVLRSLKLEGRPLRGQ</sequence>
<reference evidence="2 3" key="1">
    <citation type="journal article" date="2024" name="bioRxiv">
        <title>A reference genome for Trichogramma kaykai: A tiny desert-dwelling parasitoid wasp with competing sex-ratio distorters.</title>
        <authorList>
            <person name="Culotta J."/>
            <person name="Lindsey A.R."/>
        </authorList>
    </citation>
    <scope>NUCLEOTIDE SEQUENCE [LARGE SCALE GENOMIC DNA]</scope>
    <source>
        <strain evidence="2 3">KSX58</strain>
    </source>
</reference>
<comment type="caution">
    <text evidence="2">The sequence shown here is derived from an EMBL/GenBank/DDBJ whole genome shotgun (WGS) entry which is preliminary data.</text>
</comment>
<dbReference type="AlphaFoldDB" id="A0ABD2WQA5"/>
<evidence type="ECO:0000313" key="2">
    <source>
        <dbReference type="EMBL" id="KAL3394984.1"/>
    </source>
</evidence>
<gene>
    <name evidence="2" type="ORF">TKK_010964</name>
</gene>
<dbReference type="Pfam" id="PF00646">
    <property type="entry name" value="F-box"/>
    <property type="match status" value="1"/>
</dbReference>
<organism evidence="2 3">
    <name type="scientific">Trichogramma kaykai</name>
    <dbReference type="NCBI Taxonomy" id="54128"/>
    <lineage>
        <taxon>Eukaryota</taxon>
        <taxon>Metazoa</taxon>
        <taxon>Ecdysozoa</taxon>
        <taxon>Arthropoda</taxon>
        <taxon>Hexapoda</taxon>
        <taxon>Insecta</taxon>
        <taxon>Pterygota</taxon>
        <taxon>Neoptera</taxon>
        <taxon>Endopterygota</taxon>
        <taxon>Hymenoptera</taxon>
        <taxon>Apocrita</taxon>
        <taxon>Proctotrupomorpha</taxon>
        <taxon>Chalcidoidea</taxon>
        <taxon>Trichogrammatidae</taxon>
        <taxon>Trichogramma</taxon>
    </lineage>
</organism>
<dbReference type="PROSITE" id="PS50181">
    <property type="entry name" value="FBOX"/>
    <property type="match status" value="1"/>
</dbReference>
<dbReference type="InterPro" id="IPR036047">
    <property type="entry name" value="F-box-like_dom_sf"/>
</dbReference>
<accession>A0ABD2WQA5</accession>
<dbReference type="EMBL" id="JBJJXI010000087">
    <property type="protein sequence ID" value="KAL3394984.1"/>
    <property type="molecule type" value="Genomic_DNA"/>
</dbReference>
<proteinExistence type="predicted"/>
<dbReference type="SUPFAM" id="SSF81383">
    <property type="entry name" value="F-box domain"/>
    <property type="match status" value="1"/>
</dbReference>